<dbReference type="GO" id="GO:0004407">
    <property type="term" value="F:histone deacetylase activity"/>
    <property type="evidence" value="ECO:0000318"/>
    <property type="project" value="GO_Central"/>
</dbReference>
<dbReference type="GO" id="GO:0040029">
    <property type="term" value="P:epigenetic regulation of gene expression"/>
    <property type="evidence" value="ECO:0000318"/>
    <property type="project" value="GO_Central"/>
</dbReference>
<evidence type="ECO:0000256" key="1">
    <source>
        <dbReference type="ARBA" id="ARBA00005101"/>
    </source>
</evidence>
<dbReference type="PANTHER" id="PTHR10625">
    <property type="entry name" value="HISTONE DEACETYLASE HDAC1-RELATED"/>
    <property type="match status" value="1"/>
</dbReference>
<dbReference type="PRINTS" id="PR01270">
    <property type="entry name" value="HDASUPER"/>
</dbReference>
<dbReference type="InterPro" id="IPR023801">
    <property type="entry name" value="His_deacetylse_dom"/>
</dbReference>
<sequence length="329" mass="36579">MMCRVGVLFGPQLTLYSFGPHHPMNSSRIMKFYELLPGDFVLLDPVMAGEEEIALFHSRDYIEFVKSMSERGSGYLDYGDTPAFKGVYEASAYVVGSTLRALDSVLRGEVDHAFNPMGGLHHARRGSAAGFCVFNDIGVLFEAARRRGLRKILYIDIDAHHGDGVYYEYEEDPEVFIVDVHEDGRYLYPGTGFEWERGKGEAEGTKLNISLKPGDGDSEFLARFEEAREFMEGISPDLVVLQCGGDCLDGDPITHLRCSPRVHREVARVAHEVAHRKASGRLVALGGGGYNPERVASAWIDVIREMSKDWRTSLHEDSGSPFHGGEDRG</sequence>
<keyword evidence="6" id="KW-1185">Reference proteome</keyword>
<proteinExistence type="predicted"/>
<accession>B1L4U6</accession>
<comment type="pathway">
    <text evidence="1">Ketone degradation; acetoin degradation.</text>
</comment>
<reference evidence="5 6" key="1">
    <citation type="journal article" date="2008" name="Proc. Natl. Acad. Sci. U.S.A.">
        <title>A korarchaeal genome reveals new insights into the evolution of the Archaea.</title>
        <authorList>
            <person name="Elkins J.G."/>
            <person name="Podar M."/>
            <person name="Graham D.E."/>
            <person name="Makarova K.S."/>
            <person name="Wolf Y."/>
            <person name="Randau L."/>
            <person name="Hedlund B.P."/>
            <person name="Brochier-Armanet C."/>
            <person name="Kunin V."/>
            <person name="Anderson I."/>
            <person name="Lapidus A."/>
            <person name="Goltsman E."/>
            <person name="Barry K."/>
            <person name="Koonin E.V."/>
            <person name="Hugenholtz P."/>
            <person name="Kyrpides N."/>
            <person name="Wanner G."/>
            <person name="Richardson P."/>
            <person name="Keller M."/>
            <person name="Stetter K.O."/>
        </authorList>
    </citation>
    <scope>NUCLEOTIDE SEQUENCE [LARGE SCALE GENOMIC DNA]</scope>
    <source>
        <strain evidence="6">OPF8</strain>
    </source>
</reference>
<dbReference type="InterPro" id="IPR023696">
    <property type="entry name" value="Ureohydrolase_dom_sf"/>
</dbReference>
<gene>
    <name evidence="5" type="ordered locus">Kcr_0725</name>
</gene>
<feature type="domain" description="Histone deacetylase" evidence="4">
    <location>
        <begin position="22"/>
        <end position="305"/>
    </location>
</feature>
<evidence type="ECO:0000313" key="6">
    <source>
        <dbReference type="Proteomes" id="UP000001686"/>
    </source>
</evidence>
<dbReference type="Pfam" id="PF00850">
    <property type="entry name" value="Hist_deacetyl"/>
    <property type="match status" value="1"/>
</dbReference>
<dbReference type="GO" id="GO:0045150">
    <property type="term" value="P:acetoin catabolic process"/>
    <property type="evidence" value="ECO:0007669"/>
    <property type="project" value="UniProtKB-UniPathway"/>
</dbReference>
<evidence type="ECO:0000259" key="4">
    <source>
        <dbReference type="Pfam" id="PF00850"/>
    </source>
</evidence>
<dbReference type="EnsemblBacteria" id="ACB07475">
    <property type="protein sequence ID" value="ACB07475"/>
    <property type="gene ID" value="Kcr_0725"/>
</dbReference>
<organism evidence="5 6">
    <name type="scientific">Korarchaeum cryptofilum (strain OPF8)</name>
    <dbReference type="NCBI Taxonomy" id="374847"/>
    <lineage>
        <taxon>Archaea</taxon>
        <taxon>Thermoproteota</taxon>
        <taxon>Candidatus Korarchaeia</taxon>
        <taxon>Candidatus Korarchaeales</taxon>
        <taxon>Candidatus Korarchaeaceae</taxon>
        <taxon>Candidatus Korarchaeum</taxon>
    </lineage>
</organism>
<dbReference type="CDD" id="cd09994">
    <property type="entry name" value="HDAC_AcuC_like"/>
    <property type="match status" value="1"/>
</dbReference>
<dbReference type="SUPFAM" id="SSF52768">
    <property type="entry name" value="Arginase/deacetylase"/>
    <property type="match status" value="1"/>
</dbReference>
<dbReference type="Gene3D" id="3.40.800.20">
    <property type="entry name" value="Histone deacetylase domain"/>
    <property type="match status" value="1"/>
</dbReference>
<dbReference type="KEGG" id="kcr:Kcr_0725"/>
<dbReference type="InParanoid" id="B1L4U6"/>
<dbReference type="STRING" id="374847.Kcr_0725"/>
<dbReference type="Proteomes" id="UP000001686">
    <property type="component" value="Chromosome"/>
</dbReference>
<protein>
    <recommendedName>
        <fullName evidence="2">Acetoin utilization protein AcuC</fullName>
    </recommendedName>
</protein>
<evidence type="ECO:0000256" key="3">
    <source>
        <dbReference type="ARBA" id="ARBA00022627"/>
    </source>
</evidence>
<dbReference type="InterPro" id="IPR003085">
    <property type="entry name" value="AcuC"/>
</dbReference>
<evidence type="ECO:0000313" key="5">
    <source>
        <dbReference type="EMBL" id="ACB07475.1"/>
    </source>
</evidence>
<name>B1L4U6_KORCO</name>
<dbReference type="RefSeq" id="WP_012309372.1">
    <property type="nucleotide sequence ID" value="NC_010482.1"/>
</dbReference>
<dbReference type="FunCoup" id="B1L4U6">
    <property type="interactions" value="115"/>
</dbReference>
<dbReference type="PhylomeDB" id="B1L4U6"/>
<evidence type="ECO:0000256" key="2">
    <source>
        <dbReference type="ARBA" id="ARBA00020218"/>
    </source>
</evidence>
<dbReference type="eggNOG" id="arCOG00324">
    <property type="taxonomic scope" value="Archaea"/>
</dbReference>
<dbReference type="UniPathway" id="UPA00040"/>
<dbReference type="HOGENOM" id="CLU_007727_8_0_2"/>
<dbReference type="EMBL" id="CP000968">
    <property type="protein sequence ID" value="ACB07475.1"/>
    <property type="molecule type" value="Genomic_DNA"/>
</dbReference>
<keyword evidence="3" id="KW-0006">Acetoin catabolism</keyword>
<dbReference type="OrthoDB" id="147549at2157"/>
<dbReference type="InterPro" id="IPR000286">
    <property type="entry name" value="HDACs"/>
</dbReference>
<dbReference type="AlphaFoldDB" id="B1L4U6"/>
<dbReference type="PANTHER" id="PTHR10625:SF10">
    <property type="entry name" value="HISTONE DEACETYLASE HDAC1"/>
    <property type="match status" value="1"/>
</dbReference>
<dbReference type="InterPro" id="IPR037138">
    <property type="entry name" value="His_deacetylse_dom_sf"/>
</dbReference>
<dbReference type="GeneID" id="6094006"/>